<proteinExistence type="predicted"/>
<dbReference type="SUPFAM" id="SSF101936">
    <property type="entry name" value="DNA-binding pseudobarrel domain"/>
    <property type="match status" value="2"/>
</dbReference>
<dbReference type="SMART" id="SM01019">
    <property type="entry name" value="B3"/>
    <property type="match status" value="2"/>
</dbReference>
<sequence>MAANGRNFVGANENLPPFKHFFKVIWPEAIQTKKLMLPRKFAVTYNDELSREVLLEVPNSRVWRVRLTRERGDETKLWLHSGFGDFLRFYSIVARDCLIFKYNGRSRFEVVICDSTACEIAYPNEEPPASSGEDGDSYDDSEFDSDAPAGEEEEHSNGSGSESEQAEIGNPRSGDGSWSRRRFKRPAGTTADGRENRGKRPRLTEEDSDTSADSQSDDHRRAGKGSGKGKRVWKWTGSGASGSRRRGKRPQPSCGRDDDLRIRLLASKIVTITRFWWSLKHLSTESKNAIHRAIDRSNPGSHSVLIVMKKTHIHPGIFNIPAKFAKKHFHQHSEVVTMRVYEENEGFVGEWCVSAERIERNLVSVKRGWIEFCADNRLVEEDVCLLDLVDRKGKIFDVHIFRAE</sequence>
<evidence type="ECO:0000256" key="6">
    <source>
        <dbReference type="SAM" id="MobiDB-lite"/>
    </source>
</evidence>
<accession>A0AAV0JAX9</accession>
<dbReference type="Pfam" id="PF02362">
    <property type="entry name" value="B3"/>
    <property type="match status" value="2"/>
</dbReference>
<dbReference type="Proteomes" id="UP001154282">
    <property type="component" value="Unassembled WGS sequence"/>
</dbReference>
<dbReference type="InterPro" id="IPR003340">
    <property type="entry name" value="B3_DNA-bd"/>
</dbReference>
<feature type="domain" description="TF-B3" evidence="7">
    <location>
        <begin position="303"/>
        <end position="404"/>
    </location>
</feature>
<feature type="region of interest" description="Disordered" evidence="6">
    <location>
        <begin position="123"/>
        <end position="257"/>
    </location>
</feature>
<evidence type="ECO:0000313" key="8">
    <source>
        <dbReference type="EMBL" id="CAI0406787.1"/>
    </source>
</evidence>
<dbReference type="PROSITE" id="PS50863">
    <property type="entry name" value="B3"/>
    <property type="match status" value="2"/>
</dbReference>
<dbReference type="PANTHER" id="PTHR31920">
    <property type="entry name" value="B3 DOMAIN-CONTAINING"/>
    <property type="match status" value="1"/>
</dbReference>
<evidence type="ECO:0000256" key="1">
    <source>
        <dbReference type="ARBA" id="ARBA00004123"/>
    </source>
</evidence>
<evidence type="ECO:0000256" key="2">
    <source>
        <dbReference type="ARBA" id="ARBA00023015"/>
    </source>
</evidence>
<keyword evidence="9" id="KW-1185">Reference proteome</keyword>
<dbReference type="Gene3D" id="2.40.330.10">
    <property type="entry name" value="DNA-binding pseudobarrel domain"/>
    <property type="match status" value="2"/>
</dbReference>
<keyword evidence="2" id="KW-0805">Transcription regulation</keyword>
<feature type="compositionally biased region" description="Basic residues" evidence="6">
    <location>
        <begin position="221"/>
        <end position="233"/>
    </location>
</feature>
<gene>
    <name evidence="8" type="ORF">LITE_LOCUS13358</name>
</gene>
<dbReference type="InterPro" id="IPR015300">
    <property type="entry name" value="DNA-bd_pseudobarrel_sf"/>
</dbReference>
<feature type="domain" description="TF-B3" evidence="7">
    <location>
        <begin position="20"/>
        <end position="116"/>
    </location>
</feature>
<dbReference type="GO" id="GO:0003677">
    <property type="term" value="F:DNA binding"/>
    <property type="evidence" value="ECO:0007669"/>
    <property type="project" value="UniProtKB-KW"/>
</dbReference>
<feature type="compositionally biased region" description="Basic and acidic residues" evidence="6">
    <location>
        <begin position="192"/>
        <end position="205"/>
    </location>
</feature>
<dbReference type="InterPro" id="IPR050655">
    <property type="entry name" value="Plant_B3_domain"/>
</dbReference>
<dbReference type="AlphaFoldDB" id="A0AAV0JAX9"/>
<dbReference type="PANTHER" id="PTHR31920:SF37">
    <property type="entry name" value="B3 DOMAIN-CONTAINING TRANSCRIPTION FACTOR VRN1"/>
    <property type="match status" value="1"/>
</dbReference>
<feature type="compositionally biased region" description="Acidic residues" evidence="6">
    <location>
        <begin position="133"/>
        <end position="154"/>
    </location>
</feature>
<evidence type="ECO:0000259" key="7">
    <source>
        <dbReference type="PROSITE" id="PS50863"/>
    </source>
</evidence>
<comment type="subcellular location">
    <subcellularLocation>
        <location evidence="1">Nucleus</location>
    </subcellularLocation>
</comment>
<evidence type="ECO:0000256" key="4">
    <source>
        <dbReference type="ARBA" id="ARBA00023163"/>
    </source>
</evidence>
<keyword evidence="5" id="KW-0539">Nucleus</keyword>
<dbReference type="EMBL" id="CAMGYJ010000004">
    <property type="protein sequence ID" value="CAI0406787.1"/>
    <property type="molecule type" value="Genomic_DNA"/>
</dbReference>
<protein>
    <recommendedName>
        <fullName evidence="7">TF-B3 domain-containing protein</fullName>
    </recommendedName>
</protein>
<name>A0AAV0JAX9_9ROSI</name>
<dbReference type="CDD" id="cd10017">
    <property type="entry name" value="B3_DNA"/>
    <property type="match status" value="2"/>
</dbReference>
<keyword evidence="4" id="KW-0804">Transcription</keyword>
<evidence type="ECO:0000256" key="5">
    <source>
        <dbReference type="ARBA" id="ARBA00023242"/>
    </source>
</evidence>
<dbReference type="GO" id="GO:0005634">
    <property type="term" value="C:nucleus"/>
    <property type="evidence" value="ECO:0007669"/>
    <property type="project" value="UniProtKB-SubCell"/>
</dbReference>
<reference evidence="8" key="1">
    <citation type="submission" date="2022-08" db="EMBL/GenBank/DDBJ databases">
        <authorList>
            <person name="Gutierrez-Valencia J."/>
        </authorList>
    </citation>
    <scope>NUCLEOTIDE SEQUENCE</scope>
</reference>
<evidence type="ECO:0000313" key="9">
    <source>
        <dbReference type="Proteomes" id="UP001154282"/>
    </source>
</evidence>
<organism evidence="8 9">
    <name type="scientific">Linum tenue</name>
    <dbReference type="NCBI Taxonomy" id="586396"/>
    <lineage>
        <taxon>Eukaryota</taxon>
        <taxon>Viridiplantae</taxon>
        <taxon>Streptophyta</taxon>
        <taxon>Embryophyta</taxon>
        <taxon>Tracheophyta</taxon>
        <taxon>Spermatophyta</taxon>
        <taxon>Magnoliopsida</taxon>
        <taxon>eudicotyledons</taxon>
        <taxon>Gunneridae</taxon>
        <taxon>Pentapetalae</taxon>
        <taxon>rosids</taxon>
        <taxon>fabids</taxon>
        <taxon>Malpighiales</taxon>
        <taxon>Linaceae</taxon>
        <taxon>Linum</taxon>
    </lineage>
</organism>
<keyword evidence="3" id="KW-0238">DNA-binding</keyword>
<evidence type="ECO:0000256" key="3">
    <source>
        <dbReference type="ARBA" id="ARBA00023125"/>
    </source>
</evidence>
<comment type="caution">
    <text evidence="8">The sequence shown here is derived from an EMBL/GenBank/DDBJ whole genome shotgun (WGS) entry which is preliminary data.</text>
</comment>